<keyword evidence="3" id="KW-1185">Reference proteome</keyword>
<keyword evidence="1" id="KW-1133">Transmembrane helix</keyword>
<accession>S9VH07</accession>
<evidence type="ECO:0000313" key="3">
    <source>
        <dbReference type="Proteomes" id="UP000515908"/>
    </source>
</evidence>
<protein>
    <submittedName>
        <fullName evidence="2">Uncharacterized protein</fullName>
    </submittedName>
</protein>
<dbReference type="OrthoDB" id="269298at2759"/>
<keyword evidence="1" id="KW-0812">Transmembrane</keyword>
<dbReference type="GO" id="GO:0016020">
    <property type="term" value="C:membrane"/>
    <property type="evidence" value="ECO:0007669"/>
    <property type="project" value="InterPro"/>
</dbReference>
<dbReference type="GO" id="GO:0006614">
    <property type="term" value="P:SRP-dependent cotranslational protein targeting to membrane"/>
    <property type="evidence" value="ECO:0007669"/>
    <property type="project" value="InterPro"/>
</dbReference>
<evidence type="ECO:0000256" key="1">
    <source>
        <dbReference type="SAM" id="Phobius"/>
    </source>
</evidence>
<gene>
    <name evidence="2" type="ORF">ADEAN_000785500</name>
</gene>
<feature type="transmembrane region" description="Helical" evidence="1">
    <location>
        <begin position="140"/>
        <end position="157"/>
    </location>
</feature>
<feature type="transmembrane region" description="Helical" evidence="1">
    <location>
        <begin position="54"/>
        <end position="71"/>
    </location>
</feature>
<name>S9VH07_9TRYP</name>
<dbReference type="EMBL" id="LR877161">
    <property type="protein sequence ID" value="CAD2220340.1"/>
    <property type="molecule type" value="Genomic_DNA"/>
</dbReference>
<evidence type="ECO:0000313" key="2">
    <source>
        <dbReference type="EMBL" id="CAD2220340.1"/>
    </source>
</evidence>
<feature type="transmembrane region" description="Helical" evidence="1">
    <location>
        <begin position="109"/>
        <end position="134"/>
    </location>
</feature>
<dbReference type="Proteomes" id="UP000515908">
    <property type="component" value="Chromosome 17"/>
</dbReference>
<reference evidence="2 3" key="1">
    <citation type="submission" date="2020-08" db="EMBL/GenBank/DDBJ databases">
        <authorList>
            <person name="Newling K."/>
            <person name="Davey J."/>
            <person name="Forrester S."/>
        </authorList>
    </citation>
    <scope>NUCLEOTIDE SEQUENCE [LARGE SCALE GENOMIC DNA]</scope>
    <source>
        <strain evidence="3">Crithidia deanei Carvalho (ATCC PRA-265)</strain>
    </source>
</reference>
<dbReference type="InterPro" id="IPR009779">
    <property type="entry name" value="SSR3"/>
</dbReference>
<dbReference type="AlphaFoldDB" id="S9VH07"/>
<proteinExistence type="predicted"/>
<dbReference type="VEuPathDB" id="TriTrypDB:ADEAN_000785500"/>
<dbReference type="Pfam" id="PF07074">
    <property type="entry name" value="TRAP-gamma"/>
    <property type="match status" value="1"/>
</dbReference>
<sequence>MSNKRKNDDELLQERIQQNSLDYPKSSLVIVALIVSFQPVYYAHAVNGLDWFKVPNAILFVCVSAFTTYMMRQAYVVMIASEFWSRQRHYTEVGEKDERLLRRLRLQVALGYTLFFLNTIFFLVCTFLMCYMFRHSDPRANYILSPLLTSSLLWFISQKNEESRLRRLSSHK</sequence>
<organism evidence="2 3">
    <name type="scientific">Angomonas deanei</name>
    <dbReference type="NCBI Taxonomy" id="59799"/>
    <lineage>
        <taxon>Eukaryota</taxon>
        <taxon>Discoba</taxon>
        <taxon>Euglenozoa</taxon>
        <taxon>Kinetoplastea</taxon>
        <taxon>Metakinetoplastina</taxon>
        <taxon>Trypanosomatida</taxon>
        <taxon>Trypanosomatidae</taxon>
        <taxon>Strigomonadinae</taxon>
        <taxon>Angomonas</taxon>
    </lineage>
</organism>
<feature type="transmembrane region" description="Helical" evidence="1">
    <location>
        <begin position="21"/>
        <end position="42"/>
    </location>
</feature>
<keyword evidence="1" id="KW-0472">Membrane</keyword>